<dbReference type="NCBIfam" id="TIGR01414">
    <property type="entry name" value="autotrans_barl"/>
    <property type="match status" value="1"/>
</dbReference>
<organism evidence="3 4">
    <name type="scientific">Pseudomarimonas arenosa</name>
    <dbReference type="NCBI Taxonomy" id="2774145"/>
    <lineage>
        <taxon>Bacteria</taxon>
        <taxon>Pseudomonadati</taxon>
        <taxon>Pseudomonadota</taxon>
        <taxon>Gammaproteobacteria</taxon>
        <taxon>Lysobacterales</taxon>
        <taxon>Lysobacteraceae</taxon>
        <taxon>Pseudomarimonas</taxon>
    </lineage>
</organism>
<evidence type="ECO:0000313" key="4">
    <source>
        <dbReference type="Proteomes" id="UP000613768"/>
    </source>
</evidence>
<gene>
    <name evidence="3" type="ORF">IFO71_07910</name>
</gene>
<dbReference type="SMART" id="SM00869">
    <property type="entry name" value="Autotransporter"/>
    <property type="match status" value="1"/>
</dbReference>
<name>A0AAW3ZJN6_9GAMM</name>
<sequence>MRSFVLASVVILLLGTARDSAAQDSNPAIDALRPFANGSSQRELIRAIGTLCFAGNRLSDRLQQDCNALVGGAFGSDSNVRGALAQIVADNVNQTTDRTQFVGTDLLLMQVGVVSSRGPGGGGFLPAANGGVTAASEDFDAWSLHAAVDLRHRDRERSVNEDGFDSDHVGLLLGLDRRFTPQLNAGVAVGFGQGDVEFGGGSGDQDIDEHKLLLYANWSGDSGLYLDVLASWQRRDIEQSRRVAYALAGGTGVDQRFSANFDADATALAATLGYHWQHGNMGLDGFINIESTSIEVDGYSETASSADGNGAGWAIAVPDSDSDITTAELGWRASWSISGKRSVWLPQLEVAYVKVIDQDESATAVQFLGDRSGSVGLSNLIFALSNDEEDDDYFRLGAGLVAQWAEGRSGFINVSTHLGESRYDATSLTLGARFEF</sequence>
<dbReference type="SUPFAM" id="SSF103515">
    <property type="entry name" value="Autotransporter"/>
    <property type="match status" value="1"/>
</dbReference>
<dbReference type="Gene3D" id="2.40.128.130">
    <property type="entry name" value="Autotransporter beta-domain"/>
    <property type="match status" value="1"/>
</dbReference>
<dbReference type="Proteomes" id="UP000613768">
    <property type="component" value="Unassembled WGS sequence"/>
</dbReference>
<dbReference type="InterPro" id="IPR006315">
    <property type="entry name" value="OM_autotransptr_brl_dom"/>
</dbReference>
<feature type="domain" description="Autotransporter" evidence="2">
    <location>
        <begin position="134"/>
        <end position="436"/>
    </location>
</feature>
<protein>
    <submittedName>
        <fullName evidence="3">Autotransporter outer membrane beta-barrel domain-containing protein</fullName>
    </submittedName>
</protein>
<accession>A0AAW3ZJN6</accession>
<keyword evidence="4" id="KW-1185">Reference proteome</keyword>
<dbReference type="RefSeq" id="WP_192029012.1">
    <property type="nucleotide sequence ID" value="NZ_JACYTR010000011.1"/>
</dbReference>
<dbReference type="InterPro" id="IPR036709">
    <property type="entry name" value="Autotransporte_beta_dom_sf"/>
</dbReference>
<reference evidence="3 4" key="1">
    <citation type="submission" date="2020-09" db="EMBL/GenBank/DDBJ databases">
        <title>Pseudoxanthomonas sp. CAU 1598 isolated from sand of Yaerae Beach.</title>
        <authorList>
            <person name="Kim W."/>
        </authorList>
    </citation>
    <scope>NUCLEOTIDE SEQUENCE [LARGE SCALE GENOMIC DNA]</scope>
    <source>
        <strain evidence="3 4">CAU 1598</strain>
    </source>
</reference>
<evidence type="ECO:0000256" key="1">
    <source>
        <dbReference type="SAM" id="SignalP"/>
    </source>
</evidence>
<dbReference type="AlphaFoldDB" id="A0AAW3ZJN6"/>
<feature type="chain" id="PRO_5043531584" evidence="1">
    <location>
        <begin position="23"/>
        <end position="436"/>
    </location>
</feature>
<dbReference type="GO" id="GO:0019867">
    <property type="term" value="C:outer membrane"/>
    <property type="evidence" value="ECO:0007669"/>
    <property type="project" value="InterPro"/>
</dbReference>
<dbReference type="Pfam" id="PF03797">
    <property type="entry name" value="Autotransporter"/>
    <property type="match status" value="1"/>
</dbReference>
<dbReference type="EMBL" id="JACYTR010000011">
    <property type="protein sequence ID" value="MBD8525665.1"/>
    <property type="molecule type" value="Genomic_DNA"/>
</dbReference>
<keyword evidence="1" id="KW-0732">Signal</keyword>
<evidence type="ECO:0000313" key="3">
    <source>
        <dbReference type="EMBL" id="MBD8525665.1"/>
    </source>
</evidence>
<dbReference type="PROSITE" id="PS51208">
    <property type="entry name" value="AUTOTRANSPORTER"/>
    <property type="match status" value="1"/>
</dbReference>
<dbReference type="InterPro" id="IPR005546">
    <property type="entry name" value="Autotransporte_beta"/>
</dbReference>
<comment type="caution">
    <text evidence="3">The sequence shown here is derived from an EMBL/GenBank/DDBJ whole genome shotgun (WGS) entry which is preliminary data.</text>
</comment>
<evidence type="ECO:0000259" key="2">
    <source>
        <dbReference type="PROSITE" id="PS51208"/>
    </source>
</evidence>
<proteinExistence type="predicted"/>
<feature type="signal peptide" evidence="1">
    <location>
        <begin position="1"/>
        <end position="22"/>
    </location>
</feature>